<proteinExistence type="predicted"/>
<name>A0A0A9A792_ARUDO</name>
<accession>A0A0A9A792</accession>
<protein>
    <submittedName>
        <fullName evidence="1">Uncharacterized protein</fullName>
    </submittedName>
</protein>
<evidence type="ECO:0000313" key="1">
    <source>
        <dbReference type="EMBL" id="JAD47529.1"/>
    </source>
</evidence>
<dbReference type="EMBL" id="GBRH01250366">
    <property type="protein sequence ID" value="JAD47529.1"/>
    <property type="molecule type" value="Transcribed_RNA"/>
</dbReference>
<dbReference type="AlphaFoldDB" id="A0A0A9A792"/>
<sequence>MCATHLCTNGHRCHDIICNYTISVQHCQMISECSVRKRPQNLTP</sequence>
<organism evidence="1">
    <name type="scientific">Arundo donax</name>
    <name type="common">Giant reed</name>
    <name type="synonym">Donax arundinaceus</name>
    <dbReference type="NCBI Taxonomy" id="35708"/>
    <lineage>
        <taxon>Eukaryota</taxon>
        <taxon>Viridiplantae</taxon>
        <taxon>Streptophyta</taxon>
        <taxon>Embryophyta</taxon>
        <taxon>Tracheophyta</taxon>
        <taxon>Spermatophyta</taxon>
        <taxon>Magnoliopsida</taxon>
        <taxon>Liliopsida</taxon>
        <taxon>Poales</taxon>
        <taxon>Poaceae</taxon>
        <taxon>PACMAD clade</taxon>
        <taxon>Arundinoideae</taxon>
        <taxon>Arundineae</taxon>
        <taxon>Arundo</taxon>
    </lineage>
</organism>
<reference evidence="1" key="1">
    <citation type="submission" date="2014-09" db="EMBL/GenBank/DDBJ databases">
        <authorList>
            <person name="Magalhaes I.L.F."/>
            <person name="Oliveira U."/>
            <person name="Santos F.R."/>
            <person name="Vidigal T.H.D.A."/>
            <person name="Brescovit A.D."/>
            <person name="Santos A.J."/>
        </authorList>
    </citation>
    <scope>NUCLEOTIDE SEQUENCE</scope>
    <source>
        <tissue evidence="1">Shoot tissue taken approximately 20 cm above the soil surface</tissue>
    </source>
</reference>
<reference evidence="1" key="2">
    <citation type="journal article" date="2015" name="Data Brief">
        <title>Shoot transcriptome of the giant reed, Arundo donax.</title>
        <authorList>
            <person name="Barrero R.A."/>
            <person name="Guerrero F.D."/>
            <person name="Moolhuijzen P."/>
            <person name="Goolsby J.A."/>
            <person name="Tidwell J."/>
            <person name="Bellgard S.E."/>
            <person name="Bellgard M.I."/>
        </authorList>
    </citation>
    <scope>NUCLEOTIDE SEQUENCE</scope>
    <source>
        <tissue evidence="1">Shoot tissue taken approximately 20 cm above the soil surface</tissue>
    </source>
</reference>